<reference evidence="2" key="1">
    <citation type="journal article" date="2014" name="Int. J. Syst. Evol. Microbiol.">
        <title>Complete genome sequence of Corynebacterium casei LMG S-19264T (=DSM 44701T), isolated from a smear-ripened cheese.</title>
        <authorList>
            <consortium name="US DOE Joint Genome Institute (JGI-PGF)"/>
            <person name="Walter F."/>
            <person name="Albersmeier A."/>
            <person name="Kalinowski J."/>
            <person name="Ruckert C."/>
        </authorList>
    </citation>
    <scope>NUCLEOTIDE SEQUENCE</scope>
    <source>
        <strain evidence="2">KCTC 32020</strain>
    </source>
</reference>
<dbReference type="EMBL" id="BNCF01000002">
    <property type="protein sequence ID" value="GHE27116.1"/>
    <property type="molecule type" value="Genomic_DNA"/>
</dbReference>
<evidence type="ECO:0000256" key="1">
    <source>
        <dbReference type="SAM" id="MobiDB-lite"/>
    </source>
</evidence>
<dbReference type="AlphaFoldDB" id="A0A918YWG0"/>
<protein>
    <submittedName>
        <fullName evidence="2">Uncharacterized protein</fullName>
    </submittedName>
</protein>
<accession>A0A918YWG0</accession>
<proteinExistence type="predicted"/>
<evidence type="ECO:0000313" key="3">
    <source>
        <dbReference type="Proteomes" id="UP000636453"/>
    </source>
</evidence>
<keyword evidence="3" id="KW-1185">Reference proteome</keyword>
<organism evidence="2 3">
    <name type="scientific">Vulcaniibacterium thermophilum</name>
    <dbReference type="NCBI Taxonomy" id="1169913"/>
    <lineage>
        <taxon>Bacteria</taxon>
        <taxon>Pseudomonadati</taxon>
        <taxon>Pseudomonadota</taxon>
        <taxon>Gammaproteobacteria</taxon>
        <taxon>Lysobacterales</taxon>
        <taxon>Lysobacteraceae</taxon>
        <taxon>Vulcaniibacterium</taxon>
    </lineage>
</organism>
<dbReference type="Proteomes" id="UP000636453">
    <property type="component" value="Unassembled WGS sequence"/>
</dbReference>
<name>A0A918YWG0_9GAMM</name>
<reference evidence="2" key="2">
    <citation type="submission" date="2020-09" db="EMBL/GenBank/DDBJ databases">
        <authorList>
            <person name="Sun Q."/>
            <person name="Kim S."/>
        </authorList>
    </citation>
    <scope>NUCLEOTIDE SEQUENCE</scope>
    <source>
        <strain evidence="2">KCTC 32020</strain>
    </source>
</reference>
<gene>
    <name evidence="2" type="ORF">GCM10007167_05490</name>
</gene>
<feature type="compositionally biased region" description="Low complexity" evidence="1">
    <location>
        <begin position="34"/>
        <end position="46"/>
    </location>
</feature>
<evidence type="ECO:0000313" key="2">
    <source>
        <dbReference type="EMBL" id="GHE27116.1"/>
    </source>
</evidence>
<feature type="compositionally biased region" description="Polar residues" evidence="1">
    <location>
        <begin position="51"/>
        <end position="61"/>
    </location>
</feature>
<comment type="caution">
    <text evidence="2">The sequence shown here is derived from an EMBL/GenBank/DDBJ whole genome shotgun (WGS) entry which is preliminary data.</text>
</comment>
<feature type="region of interest" description="Disordered" evidence="1">
    <location>
        <begin position="28"/>
        <end position="68"/>
    </location>
</feature>
<sequence length="229" mass="24443">MHGKRPILAGLLAILAVGVAVALYPRRSSPPPASAASASMQGAQPPDSMPRDTTSGRSNPLASGDVGPASLSQVLTDARVPPERLFLDAAAVRGDMANAILHSDRFDAFMTRVERESDHEALSRAQRYRAAMADWLTRTAPQYAIERLACTRAACLVEARAPAPDTELLHQALEAAATATQQRYFALVSVARPHATLPGTATHRLLFTTDPKWNAIAMPPQTAVAPPRP</sequence>